<dbReference type="AlphaFoldDB" id="Q2HRI7"/>
<dbReference type="InterPro" id="IPR025265">
    <property type="entry name" value="WPP_dom"/>
</dbReference>
<dbReference type="Gene3D" id="1.10.246.200">
    <property type="entry name" value="WPP domain"/>
    <property type="match status" value="1"/>
</dbReference>
<dbReference type="OrthoDB" id="1927559at2759"/>
<dbReference type="EMBL" id="CM001217">
    <property type="protein sequence ID" value="AES59372.1"/>
    <property type="molecule type" value="Genomic_DNA"/>
</dbReference>
<protein>
    <submittedName>
        <fullName evidence="8">MFP1 attachment factor-like protein</fullName>
    </submittedName>
    <submittedName>
        <fullName evidence="10">Putative WPP domain-containing protein</fullName>
    </submittedName>
</protein>
<dbReference type="InterPro" id="IPR038214">
    <property type="entry name" value="WPP_sf"/>
</dbReference>
<dbReference type="InterPro" id="IPR044692">
    <property type="entry name" value="WPP1/2/3"/>
</dbReference>
<reference evidence="11" key="6">
    <citation type="submission" date="2015-04" db="UniProtKB">
        <authorList>
            <consortium name="EnsemblPlants"/>
        </authorList>
    </citation>
    <scope>IDENTIFICATION</scope>
    <source>
        <strain evidence="11">cv. Jemalong A17</strain>
    </source>
</reference>
<evidence type="ECO:0000313" key="7">
    <source>
        <dbReference type="EMBL" id="ABD33286.1"/>
    </source>
</evidence>
<dbReference type="GO" id="GO:0048527">
    <property type="term" value="P:lateral root development"/>
    <property type="evidence" value="ECO:0007669"/>
    <property type="project" value="InterPro"/>
</dbReference>
<keyword evidence="12" id="KW-1185">Reference proteome</keyword>
<reference evidence="7" key="2">
    <citation type="submission" date="2007-03" db="EMBL/GenBank/DDBJ databases">
        <authorList>
            <consortium name="The International Medicago Genome Annotation Group"/>
        </authorList>
    </citation>
    <scope>NUCLEOTIDE SEQUENCE</scope>
</reference>
<name>Q2HRI7_MEDTR</name>
<dbReference type="EnsemblPlants" id="AES59372">
    <property type="protein sequence ID" value="AES59372"/>
    <property type="gene ID" value="MTR_1g018710"/>
</dbReference>
<dbReference type="PANTHER" id="PTHR34362:SF1">
    <property type="entry name" value="WPP DOMAIN-CONTAINING PROTEIN 1-RELATED"/>
    <property type="match status" value="1"/>
</dbReference>
<dbReference type="Proteomes" id="UP000002051">
    <property type="component" value="Unassembled WGS sequence"/>
</dbReference>
<feature type="compositionally biased region" description="Polar residues" evidence="5">
    <location>
        <begin position="11"/>
        <end position="26"/>
    </location>
</feature>
<evidence type="ECO:0000313" key="10">
    <source>
        <dbReference type="EMBL" id="RHN77263.1"/>
    </source>
</evidence>
<dbReference type="eggNOG" id="ENOG502S3QB">
    <property type="taxonomic scope" value="Eukaryota"/>
</dbReference>
<organism evidence="7">
    <name type="scientific">Medicago truncatula</name>
    <name type="common">Barrel medic</name>
    <name type="synonym">Medicago tribuloides</name>
    <dbReference type="NCBI Taxonomy" id="3880"/>
    <lineage>
        <taxon>Eukaryota</taxon>
        <taxon>Viridiplantae</taxon>
        <taxon>Streptophyta</taxon>
        <taxon>Embryophyta</taxon>
        <taxon>Tracheophyta</taxon>
        <taxon>Spermatophyta</taxon>
        <taxon>Magnoliopsida</taxon>
        <taxon>eudicotyledons</taxon>
        <taxon>Gunneridae</taxon>
        <taxon>Pentapetalae</taxon>
        <taxon>rosids</taxon>
        <taxon>fabids</taxon>
        <taxon>Fabales</taxon>
        <taxon>Fabaceae</taxon>
        <taxon>Papilionoideae</taxon>
        <taxon>50 kb inversion clade</taxon>
        <taxon>NPAAA clade</taxon>
        <taxon>Hologalegina</taxon>
        <taxon>IRL clade</taxon>
        <taxon>Trifolieae</taxon>
        <taxon>Medicago</taxon>
    </lineage>
</organism>
<comment type="subcellular location">
    <subcellularLocation>
        <location evidence="2">Cytoplasm</location>
    </subcellularLocation>
    <subcellularLocation>
        <location evidence="1">Nucleus</location>
    </subcellularLocation>
</comment>
<feature type="compositionally biased region" description="Basic and acidic residues" evidence="5">
    <location>
        <begin position="1"/>
        <end position="10"/>
    </location>
</feature>
<dbReference type="OMA" id="KHISKLM"/>
<dbReference type="STRING" id="3880.Q2HRI7"/>
<evidence type="ECO:0000256" key="5">
    <source>
        <dbReference type="SAM" id="MobiDB-lite"/>
    </source>
</evidence>
<dbReference type="PaxDb" id="3880-AES59372"/>
<evidence type="ECO:0000313" key="13">
    <source>
        <dbReference type="Proteomes" id="UP000265566"/>
    </source>
</evidence>
<evidence type="ECO:0000313" key="12">
    <source>
        <dbReference type="Proteomes" id="UP000002051"/>
    </source>
</evidence>
<dbReference type="PANTHER" id="PTHR34362">
    <property type="entry name" value="WPP DOMAIN-CONTAINING PROTEIN 1-RELATED"/>
    <property type="match status" value="1"/>
</dbReference>
<dbReference type="HOGENOM" id="CLU_101563_1_0_1"/>
<evidence type="ECO:0000259" key="6">
    <source>
        <dbReference type="Pfam" id="PF13943"/>
    </source>
</evidence>
<keyword evidence="3" id="KW-0963">Cytoplasm</keyword>
<dbReference type="EMBL" id="BT143355">
    <property type="protein sequence ID" value="AFK43149.1"/>
    <property type="molecule type" value="mRNA"/>
</dbReference>
<dbReference type="EMBL" id="PSQE01000001">
    <property type="protein sequence ID" value="RHN77263.1"/>
    <property type="molecule type" value="Genomic_DNA"/>
</dbReference>
<feature type="domain" description="WPP" evidence="6">
    <location>
        <begin position="27"/>
        <end position="117"/>
    </location>
</feature>
<evidence type="ECO:0000313" key="11">
    <source>
        <dbReference type="EnsemblPlants" id="AES59372"/>
    </source>
</evidence>
<feature type="region of interest" description="Disordered" evidence="5">
    <location>
        <begin position="1"/>
        <end position="31"/>
    </location>
</feature>
<dbReference type="EMBL" id="AC158501">
    <property type="protein sequence ID" value="ABD33286.1"/>
    <property type="molecule type" value="Genomic_DNA"/>
</dbReference>
<dbReference type="Gramene" id="rna701">
    <property type="protein sequence ID" value="RHN77263.1"/>
    <property type="gene ID" value="gene701"/>
</dbReference>
<evidence type="ECO:0000256" key="1">
    <source>
        <dbReference type="ARBA" id="ARBA00004123"/>
    </source>
</evidence>
<reference evidence="13" key="7">
    <citation type="journal article" date="2018" name="Nat. Plants">
        <title>Whole-genome landscape of Medicago truncatula symbiotic genes.</title>
        <authorList>
            <person name="Pecrix Y."/>
            <person name="Staton S.E."/>
            <person name="Sallet E."/>
            <person name="Lelandais-Briere C."/>
            <person name="Moreau S."/>
            <person name="Carrere S."/>
            <person name="Blein T."/>
            <person name="Jardinaud M.F."/>
            <person name="Latrasse D."/>
            <person name="Zouine M."/>
            <person name="Zahm M."/>
            <person name="Kreplak J."/>
            <person name="Mayjonade B."/>
            <person name="Satge C."/>
            <person name="Perez M."/>
            <person name="Cauet S."/>
            <person name="Marande W."/>
            <person name="Chantry-Darmon C."/>
            <person name="Lopez-Roques C."/>
            <person name="Bouchez O."/>
            <person name="Berard A."/>
            <person name="Debelle F."/>
            <person name="Munos S."/>
            <person name="Bendahmane A."/>
            <person name="Berges H."/>
            <person name="Niebel A."/>
            <person name="Buitink J."/>
            <person name="Frugier F."/>
            <person name="Benhamed M."/>
            <person name="Crespi M."/>
            <person name="Gouzy J."/>
            <person name="Gamas P."/>
        </authorList>
    </citation>
    <scope>NUCLEOTIDE SEQUENCE [LARGE SCALE GENOMIC DNA]</scope>
    <source>
        <strain evidence="13">cv. Jemalong A17</strain>
    </source>
</reference>
<reference evidence="8 12" key="3">
    <citation type="journal article" date="2011" name="Nature">
        <title>The Medicago genome provides insight into the evolution of rhizobial symbioses.</title>
        <authorList>
            <person name="Young N.D."/>
            <person name="Debelle F."/>
            <person name="Oldroyd G.E."/>
            <person name="Geurts R."/>
            <person name="Cannon S.B."/>
            <person name="Udvardi M.K."/>
            <person name="Benedito V.A."/>
            <person name="Mayer K.F."/>
            <person name="Gouzy J."/>
            <person name="Schoof H."/>
            <person name="Van de Peer Y."/>
            <person name="Proost S."/>
            <person name="Cook D.R."/>
            <person name="Meyers B.C."/>
            <person name="Spannagl M."/>
            <person name="Cheung F."/>
            <person name="De Mita S."/>
            <person name="Krishnakumar V."/>
            <person name="Gundlach H."/>
            <person name="Zhou S."/>
            <person name="Mudge J."/>
            <person name="Bharti A.K."/>
            <person name="Murray J.D."/>
            <person name="Naoumkina M.A."/>
            <person name="Rosen B."/>
            <person name="Silverstein K.A."/>
            <person name="Tang H."/>
            <person name="Rombauts S."/>
            <person name="Zhao P.X."/>
            <person name="Zhou P."/>
            <person name="Barbe V."/>
            <person name="Bardou P."/>
            <person name="Bechner M."/>
            <person name="Bellec A."/>
            <person name="Berger A."/>
            <person name="Berges H."/>
            <person name="Bidwell S."/>
            <person name="Bisseling T."/>
            <person name="Choisne N."/>
            <person name="Couloux A."/>
            <person name="Denny R."/>
            <person name="Deshpande S."/>
            <person name="Dai X."/>
            <person name="Doyle J.J."/>
            <person name="Dudez A.M."/>
            <person name="Farmer A.D."/>
            <person name="Fouteau S."/>
            <person name="Franken C."/>
            <person name="Gibelin C."/>
            <person name="Gish J."/>
            <person name="Goldstein S."/>
            <person name="Gonzalez A.J."/>
            <person name="Green P.J."/>
            <person name="Hallab A."/>
            <person name="Hartog M."/>
            <person name="Hua A."/>
            <person name="Humphray S.J."/>
            <person name="Jeong D.H."/>
            <person name="Jing Y."/>
            <person name="Jocker A."/>
            <person name="Kenton S.M."/>
            <person name="Kim D.J."/>
            <person name="Klee K."/>
            <person name="Lai H."/>
            <person name="Lang C."/>
            <person name="Lin S."/>
            <person name="Macmil S.L."/>
            <person name="Magdelenat G."/>
            <person name="Matthews L."/>
            <person name="McCorrison J."/>
            <person name="Monaghan E.L."/>
            <person name="Mun J.H."/>
            <person name="Najar F.Z."/>
            <person name="Nicholson C."/>
            <person name="Noirot C."/>
            <person name="O'Bleness M."/>
            <person name="Paule C.R."/>
            <person name="Poulain J."/>
            <person name="Prion F."/>
            <person name="Qin B."/>
            <person name="Qu C."/>
            <person name="Retzel E.F."/>
            <person name="Riddle C."/>
            <person name="Sallet E."/>
            <person name="Samain S."/>
            <person name="Samson N."/>
            <person name="Sanders I."/>
            <person name="Saurat O."/>
            <person name="Scarpelli C."/>
            <person name="Schiex T."/>
            <person name="Segurens B."/>
            <person name="Severin A.J."/>
            <person name="Sherrier D.J."/>
            <person name="Shi R."/>
            <person name="Sims S."/>
            <person name="Singer S.R."/>
            <person name="Sinharoy S."/>
            <person name="Sterck L."/>
            <person name="Viollet A."/>
            <person name="Wang B.B."/>
            <person name="Wang K."/>
            <person name="Wang M."/>
            <person name="Wang X."/>
            <person name="Warfsmann J."/>
            <person name="Weissenbach J."/>
            <person name="White D.D."/>
            <person name="White J.D."/>
            <person name="Wiley G.B."/>
            <person name="Wincker P."/>
            <person name="Xing Y."/>
            <person name="Yang L."/>
            <person name="Yao Z."/>
            <person name="Ying F."/>
            <person name="Zhai J."/>
            <person name="Zhou L."/>
            <person name="Zuber A."/>
            <person name="Denarie J."/>
            <person name="Dixon R.A."/>
            <person name="May G.D."/>
            <person name="Schwartz D.C."/>
            <person name="Rogers J."/>
            <person name="Quetier F."/>
            <person name="Town C.D."/>
            <person name="Roe B.A."/>
        </authorList>
    </citation>
    <scope>NUCLEOTIDE SEQUENCE [LARGE SCALE GENOMIC DNA]</scope>
    <source>
        <strain evidence="8">A17</strain>
        <strain evidence="11 12">cv. Jemalong A17</strain>
    </source>
</reference>
<sequence length="139" mass="14894">MSDPETKPEQDSTLAPPQQPNFTGNYSIWPPKQRTRDAVKNRLIETLSTPSVLTKRYGTMSADEASAAAIQIEDEAFSVANASSSTSNDNVTILEVYSKEISKRMIETVKAKSRLADDGNTSVGTPSSAADAVAVLSLD</sequence>
<dbReference type="GO" id="GO:0005634">
    <property type="term" value="C:nucleus"/>
    <property type="evidence" value="ECO:0007669"/>
    <property type="project" value="UniProtKB-SubCell"/>
</dbReference>
<reference evidence="9" key="4">
    <citation type="submission" date="2012-05" db="EMBL/GenBank/DDBJ databases">
        <authorList>
            <person name="Krishnakumar V."/>
            <person name="Cheung F."/>
            <person name="Xiao Y."/>
            <person name="Chan A."/>
            <person name="Moskal W.A."/>
            <person name="Town C.D."/>
        </authorList>
    </citation>
    <scope>NUCLEOTIDE SEQUENCE</scope>
</reference>
<accession>Q2HRI7</accession>
<dbReference type="Pfam" id="PF13943">
    <property type="entry name" value="WPP"/>
    <property type="match status" value="1"/>
</dbReference>
<evidence type="ECO:0000256" key="3">
    <source>
        <dbReference type="ARBA" id="ARBA00022490"/>
    </source>
</evidence>
<dbReference type="Proteomes" id="UP000265566">
    <property type="component" value="Chromosome 1"/>
</dbReference>
<evidence type="ECO:0000313" key="8">
    <source>
        <dbReference type="EMBL" id="AES59372.1"/>
    </source>
</evidence>
<reference evidence="10" key="8">
    <citation type="journal article" date="2018" name="Nat. Plants">
        <title>Whole-genome landscape of Medicago truncatula symbiotic genes.</title>
        <authorList>
            <person name="Pecrix Y."/>
            <person name="Gamas P."/>
            <person name="Carrere S."/>
        </authorList>
    </citation>
    <scope>NUCLEOTIDE SEQUENCE</scope>
    <source>
        <tissue evidence="10">Leaves</tissue>
    </source>
</reference>
<evidence type="ECO:0000256" key="4">
    <source>
        <dbReference type="ARBA" id="ARBA00023242"/>
    </source>
</evidence>
<gene>
    <name evidence="11" type="primary">11417199</name>
    <name evidence="8" type="ordered locus">MTR_1g018710</name>
    <name evidence="7" type="ORF">MtrDRAFT_AC158501g23v2</name>
    <name evidence="10" type="ORF">MtrunA17_Chr1g0152901</name>
</gene>
<reference evidence="7" key="1">
    <citation type="submission" date="2005-04" db="EMBL/GenBank/DDBJ databases">
        <authorList>
            <person name="Town C.D."/>
        </authorList>
    </citation>
    <scope>NUCLEOTIDE SEQUENCE</scope>
</reference>
<evidence type="ECO:0000256" key="2">
    <source>
        <dbReference type="ARBA" id="ARBA00004496"/>
    </source>
</evidence>
<reference evidence="8 12" key="5">
    <citation type="journal article" date="2014" name="BMC Genomics">
        <title>An improved genome release (version Mt4.0) for the model legume Medicago truncatula.</title>
        <authorList>
            <person name="Tang H."/>
            <person name="Krishnakumar V."/>
            <person name="Bidwell S."/>
            <person name="Rosen B."/>
            <person name="Chan A."/>
            <person name="Zhou S."/>
            <person name="Gentzbittel L."/>
            <person name="Childs K.L."/>
            <person name="Yandell M."/>
            <person name="Gundlach H."/>
            <person name="Mayer K.F."/>
            <person name="Schwartz D.C."/>
            <person name="Town C.D."/>
        </authorList>
    </citation>
    <scope>GENOME REANNOTATION</scope>
    <source>
        <strain evidence="11 12">cv. Jemalong A17</strain>
    </source>
</reference>
<dbReference type="GO" id="GO:0000278">
    <property type="term" value="P:mitotic cell cycle"/>
    <property type="evidence" value="ECO:0007669"/>
    <property type="project" value="InterPro"/>
</dbReference>
<keyword evidence="4" id="KW-0539">Nucleus</keyword>
<dbReference type="KEGG" id="mtr:11417199"/>
<proteinExistence type="evidence at transcript level"/>
<evidence type="ECO:0000313" key="9">
    <source>
        <dbReference type="EMBL" id="AFK43149.1"/>
    </source>
</evidence>
<dbReference type="GO" id="GO:0005737">
    <property type="term" value="C:cytoplasm"/>
    <property type="evidence" value="ECO:0007669"/>
    <property type="project" value="UniProtKB-SubCell"/>
</dbReference>